<evidence type="ECO:0000313" key="3">
    <source>
        <dbReference type="Proteomes" id="UP000015106"/>
    </source>
</evidence>
<feature type="region of interest" description="Disordered" evidence="1">
    <location>
        <begin position="79"/>
        <end position="99"/>
    </location>
</feature>
<keyword evidence="3" id="KW-1185">Reference proteome</keyword>
<organism evidence="2 3">
    <name type="scientific">Triticum urartu</name>
    <name type="common">Red wild einkorn</name>
    <name type="synonym">Crithodium urartu</name>
    <dbReference type="NCBI Taxonomy" id="4572"/>
    <lineage>
        <taxon>Eukaryota</taxon>
        <taxon>Viridiplantae</taxon>
        <taxon>Streptophyta</taxon>
        <taxon>Embryophyta</taxon>
        <taxon>Tracheophyta</taxon>
        <taxon>Spermatophyta</taxon>
        <taxon>Magnoliopsida</taxon>
        <taxon>Liliopsida</taxon>
        <taxon>Poales</taxon>
        <taxon>Poaceae</taxon>
        <taxon>BOP clade</taxon>
        <taxon>Pooideae</taxon>
        <taxon>Triticodae</taxon>
        <taxon>Triticeae</taxon>
        <taxon>Triticinae</taxon>
        <taxon>Triticum</taxon>
    </lineage>
</organism>
<feature type="compositionally biased region" description="Basic residues" evidence="1">
    <location>
        <begin position="34"/>
        <end position="43"/>
    </location>
</feature>
<name>A0A8R7PD03_TRIUA</name>
<reference evidence="2" key="2">
    <citation type="submission" date="2018-03" db="EMBL/GenBank/DDBJ databases">
        <title>The Triticum urartu genome reveals the dynamic nature of wheat genome evolution.</title>
        <authorList>
            <person name="Ling H."/>
            <person name="Ma B."/>
            <person name="Shi X."/>
            <person name="Liu H."/>
            <person name="Dong L."/>
            <person name="Sun H."/>
            <person name="Cao Y."/>
            <person name="Gao Q."/>
            <person name="Zheng S."/>
            <person name="Li Y."/>
            <person name="Yu Y."/>
            <person name="Du H."/>
            <person name="Qi M."/>
            <person name="Li Y."/>
            <person name="Yu H."/>
            <person name="Cui Y."/>
            <person name="Wang N."/>
            <person name="Chen C."/>
            <person name="Wu H."/>
            <person name="Zhao Y."/>
            <person name="Zhang J."/>
            <person name="Li Y."/>
            <person name="Zhou W."/>
            <person name="Zhang B."/>
            <person name="Hu W."/>
            <person name="Eijk M."/>
            <person name="Tang J."/>
            <person name="Witsenboer H."/>
            <person name="Zhao S."/>
            <person name="Li Z."/>
            <person name="Zhang A."/>
            <person name="Wang D."/>
            <person name="Liang C."/>
        </authorList>
    </citation>
    <scope>NUCLEOTIDE SEQUENCE [LARGE SCALE GENOMIC DNA]</scope>
    <source>
        <strain evidence="2">cv. G1812</strain>
    </source>
</reference>
<dbReference type="Gramene" id="TuG1812G0200002127.01.T01">
    <property type="protein sequence ID" value="TuG1812G0200002127.01.T01.cds335077"/>
    <property type="gene ID" value="TuG1812G0200002127.01"/>
</dbReference>
<reference evidence="3" key="1">
    <citation type="journal article" date="2013" name="Nature">
        <title>Draft genome of the wheat A-genome progenitor Triticum urartu.</title>
        <authorList>
            <person name="Ling H.Q."/>
            <person name="Zhao S."/>
            <person name="Liu D."/>
            <person name="Wang J."/>
            <person name="Sun H."/>
            <person name="Zhang C."/>
            <person name="Fan H."/>
            <person name="Li D."/>
            <person name="Dong L."/>
            <person name="Tao Y."/>
            <person name="Gao C."/>
            <person name="Wu H."/>
            <person name="Li Y."/>
            <person name="Cui Y."/>
            <person name="Guo X."/>
            <person name="Zheng S."/>
            <person name="Wang B."/>
            <person name="Yu K."/>
            <person name="Liang Q."/>
            <person name="Yang W."/>
            <person name="Lou X."/>
            <person name="Chen J."/>
            <person name="Feng M."/>
            <person name="Jian J."/>
            <person name="Zhang X."/>
            <person name="Luo G."/>
            <person name="Jiang Y."/>
            <person name="Liu J."/>
            <person name="Wang Z."/>
            <person name="Sha Y."/>
            <person name="Zhang B."/>
            <person name="Wu H."/>
            <person name="Tang D."/>
            <person name="Shen Q."/>
            <person name="Xue P."/>
            <person name="Zou S."/>
            <person name="Wang X."/>
            <person name="Liu X."/>
            <person name="Wang F."/>
            <person name="Yang Y."/>
            <person name="An X."/>
            <person name="Dong Z."/>
            <person name="Zhang K."/>
            <person name="Zhang X."/>
            <person name="Luo M.C."/>
            <person name="Dvorak J."/>
            <person name="Tong Y."/>
            <person name="Wang J."/>
            <person name="Yang H."/>
            <person name="Li Z."/>
            <person name="Wang D."/>
            <person name="Zhang A."/>
            <person name="Wang J."/>
        </authorList>
    </citation>
    <scope>NUCLEOTIDE SEQUENCE</scope>
    <source>
        <strain evidence="3">cv. G1812</strain>
    </source>
</reference>
<dbReference type="Proteomes" id="UP000015106">
    <property type="component" value="Chromosome 2"/>
</dbReference>
<dbReference type="AlphaFoldDB" id="A0A8R7PD03"/>
<dbReference type="EnsemblPlants" id="TuG1812G0200002127.01.T01">
    <property type="protein sequence ID" value="TuG1812G0200002127.01.T01.cds335077"/>
    <property type="gene ID" value="TuG1812G0200002127.01"/>
</dbReference>
<feature type="compositionally biased region" description="Low complexity" evidence="1">
    <location>
        <begin position="88"/>
        <end position="99"/>
    </location>
</feature>
<evidence type="ECO:0000313" key="2">
    <source>
        <dbReference type="EnsemblPlants" id="TuG1812G0200002127.01.T01.cds335077"/>
    </source>
</evidence>
<proteinExistence type="predicted"/>
<sequence length="141" mass="15349">MSAPPFPFHSFPWFFSPLITPCVLGRQQAEPRSQRPHLRHSHHRDPAAAKFFAGSGAARIWPSPRRLHPGLAMAAPPYCRSPTTPHRAPAASPSIKSAALPSCWSPPWRPNPAAASHSVPFRPVPGGSPSRPHRQVPASRC</sequence>
<feature type="region of interest" description="Disordered" evidence="1">
    <location>
        <begin position="26"/>
        <end position="45"/>
    </location>
</feature>
<feature type="region of interest" description="Disordered" evidence="1">
    <location>
        <begin position="113"/>
        <end position="141"/>
    </location>
</feature>
<evidence type="ECO:0000256" key="1">
    <source>
        <dbReference type="SAM" id="MobiDB-lite"/>
    </source>
</evidence>
<protein>
    <submittedName>
        <fullName evidence="2">Uncharacterized protein</fullName>
    </submittedName>
</protein>
<accession>A0A8R7PD03</accession>
<reference evidence="2" key="3">
    <citation type="submission" date="2022-06" db="UniProtKB">
        <authorList>
            <consortium name="EnsemblPlants"/>
        </authorList>
    </citation>
    <scope>IDENTIFICATION</scope>
</reference>